<dbReference type="Pfam" id="PF02463">
    <property type="entry name" value="SMC_N"/>
    <property type="match status" value="1"/>
</dbReference>
<feature type="coiled-coil region" evidence="2">
    <location>
        <begin position="330"/>
        <end position="459"/>
    </location>
</feature>
<sequence>IRGFKSFGEEPQKFTFIKGFNLIVGANGSGKSNILDAISFALCTKTSALRVRYNSELQSTDTKAACEVVLELAVSGNRGQERVVTLCATINPDDSRQYRVDGRNKSVKDVKETLQELRLYLEGTGAIVHQSQVTELADGNSLKLLASIISEASGAGRWNAEVEKAQQELKKTRKGLDEIQENIVLLEKIIEKDQTCLKVLSRIKQLESDVAFVSNQMRAFLSDELLSSRKELDAKVHQLNSEEFRIKEQQLILDRRKEHIKELKIQLKLPTANLESERVQLLDSIAMKEEHKSMYERKIQAAKDANSRLGHLDQVMQSLLEKVSYINLQIEQKQGLVSRLQSEKKSLNNRASIHFYLQELKEAIIASEEKMQELHTQHLVIAHSLNILSTEKEEKEKQLIEAKEKFIVLSDLLCSFQIHDNDCRKKTLYQQKLELEGEREELETRLRMTSSELGTLNETESALPSWPLHSCFRFKKGLEESHKYFLALNIISGPLKKTCVTETTEAAADLLRIWDKGGNISRFGRIWPLDRLRIEDRFNQQKKAQQKYSEGSVILPLEQIDYNVRFEKAIKRVFGGYVISSSDEVAKDLILHHGIWSVTLDGKVNRSGSLTGGWRGNAKSNYIQVKYDNDYFHGKLNSVNTLLTRVIRELEEVETSLLKFETRRKQKEDLFQEINNIEEQIKDLENKINKQMIELEENRKMYTFLSNDVETSKKQLNEIKQSDNCIETTKVLSQALQMAKDDEAVLQGILDEILYRQEKIKMEKQDLHNEVLSIDELKKAMHAYHGELQLLAQQLTLVENKIEDSKKEKEDRSSECSAETEAMDRDRIIISEILGNIQKLRNCIINLKSDVKKAEKELEALPQTEGNLSLTEEQILDKSHYLSNKRKLSSIMEELKKIKPQGKHFSLDEQIAFNEQNGKLVLFKERWMSISESIDILTEGIENTKSKVQKANEAAYQEIRQSFVDCCEMFFPTKGIDLIKSGQLVEDGIKISFCNNKEGSKGDSHGWKSNLEELSGGQRTVLSLAFILMVAKCSRSSVYLMDEVDAALDEQNQQNVAKLIKSVIGEDNQVICVSHNITFQQYCDRIIQ</sequence>
<feature type="coiled-coil region" evidence="2">
    <location>
        <begin position="837"/>
        <end position="864"/>
    </location>
</feature>
<name>A0AA38FUP6_TAXCH</name>
<evidence type="ECO:0000256" key="2">
    <source>
        <dbReference type="SAM" id="Coils"/>
    </source>
</evidence>
<dbReference type="SUPFAM" id="SSF75553">
    <property type="entry name" value="Smc hinge domain"/>
    <property type="match status" value="1"/>
</dbReference>
<comment type="caution">
    <text evidence="4">The sequence shown here is derived from an EMBL/GenBank/DDBJ whole genome shotgun (WGS) entry which is preliminary data.</text>
</comment>
<organism evidence="4 5">
    <name type="scientific">Taxus chinensis</name>
    <name type="common">Chinese yew</name>
    <name type="synonym">Taxus wallichiana var. chinensis</name>
    <dbReference type="NCBI Taxonomy" id="29808"/>
    <lineage>
        <taxon>Eukaryota</taxon>
        <taxon>Viridiplantae</taxon>
        <taxon>Streptophyta</taxon>
        <taxon>Embryophyta</taxon>
        <taxon>Tracheophyta</taxon>
        <taxon>Spermatophyta</taxon>
        <taxon>Pinopsida</taxon>
        <taxon>Pinidae</taxon>
        <taxon>Conifers II</taxon>
        <taxon>Cupressales</taxon>
        <taxon>Taxaceae</taxon>
        <taxon>Taxus</taxon>
    </lineage>
</organism>
<feature type="coiled-coil region" evidence="2">
    <location>
        <begin position="650"/>
        <end position="701"/>
    </location>
</feature>
<dbReference type="EMBL" id="JAHRHJ020000006">
    <property type="protein sequence ID" value="KAH9311267.1"/>
    <property type="molecule type" value="Genomic_DNA"/>
</dbReference>
<dbReference type="SUPFAM" id="SSF52540">
    <property type="entry name" value="P-loop containing nucleoside triphosphate hydrolases"/>
    <property type="match status" value="1"/>
</dbReference>
<keyword evidence="5" id="KW-1185">Reference proteome</keyword>
<dbReference type="InterPro" id="IPR027417">
    <property type="entry name" value="P-loop_NTPase"/>
</dbReference>
<dbReference type="GO" id="GO:0051276">
    <property type="term" value="P:chromosome organization"/>
    <property type="evidence" value="ECO:0007669"/>
    <property type="project" value="InterPro"/>
</dbReference>
<gene>
    <name evidence="4" type="ORF">KI387_026302</name>
</gene>
<dbReference type="OMA" id="TEMECIA"/>
<evidence type="ECO:0000256" key="1">
    <source>
        <dbReference type="ARBA" id="ARBA00023054"/>
    </source>
</evidence>
<dbReference type="Gene3D" id="3.40.50.300">
    <property type="entry name" value="P-loop containing nucleotide triphosphate hydrolases"/>
    <property type="match status" value="2"/>
</dbReference>
<dbReference type="PANTHER" id="PTHR43977">
    <property type="entry name" value="STRUCTURAL MAINTENANCE OF CHROMOSOMES PROTEIN 3"/>
    <property type="match status" value="1"/>
</dbReference>
<evidence type="ECO:0000313" key="4">
    <source>
        <dbReference type="EMBL" id="KAH9311267.1"/>
    </source>
</evidence>
<dbReference type="InterPro" id="IPR036277">
    <property type="entry name" value="SMC_hinge_sf"/>
</dbReference>
<dbReference type="GO" id="GO:0005524">
    <property type="term" value="F:ATP binding"/>
    <property type="evidence" value="ECO:0007669"/>
    <property type="project" value="InterPro"/>
</dbReference>
<feature type="non-terminal residue" evidence="4">
    <location>
        <position position="1088"/>
    </location>
</feature>
<keyword evidence="1 2" id="KW-0175">Coiled coil</keyword>
<feature type="domain" description="RecF/RecN/SMC N-terminal" evidence="3">
    <location>
        <begin position="1"/>
        <end position="1087"/>
    </location>
</feature>
<protein>
    <recommendedName>
        <fullName evidence="3">RecF/RecN/SMC N-terminal domain-containing protein</fullName>
    </recommendedName>
</protein>
<dbReference type="Proteomes" id="UP000824469">
    <property type="component" value="Unassembled WGS sequence"/>
</dbReference>
<evidence type="ECO:0000313" key="5">
    <source>
        <dbReference type="Proteomes" id="UP000824469"/>
    </source>
</evidence>
<evidence type="ECO:0000259" key="3">
    <source>
        <dbReference type="Pfam" id="PF02463"/>
    </source>
</evidence>
<accession>A0AA38FUP6</accession>
<dbReference type="InterPro" id="IPR003395">
    <property type="entry name" value="RecF/RecN/SMC_N"/>
</dbReference>
<feature type="non-terminal residue" evidence="4">
    <location>
        <position position="1"/>
    </location>
</feature>
<dbReference type="AlphaFoldDB" id="A0AA38FUP6"/>
<dbReference type="GO" id="GO:0005694">
    <property type="term" value="C:chromosome"/>
    <property type="evidence" value="ECO:0007669"/>
    <property type="project" value="InterPro"/>
</dbReference>
<dbReference type="Gene3D" id="1.20.1060.20">
    <property type="match status" value="1"/>
</dbReference>
<reference evidence="4 5" key="1">
    <citation type="journal article" date="2021" name="Nat. Plants">
        <title>The Taxus genome provides insights into paclitaxel biosynthesis.</title>
        <authorList>
            <person name="Xiong X."/>
            <person name="Gou J."/>
            <person name="Liao Q."/>
            <person name="Li Y."/>
            <person name="Zhou Q."/>
            <person name="Bi G."/>
            <person name="Li C."/>
            <person name="Du R."/>
            <person name="Wang X."/>
            <person name="Sun T."/>
            <person name="Guo L."/>
            <person name="Liang H."/>
            <person name="Lu P."/>
            <person name="Wu Y."/>
            <person name="Zhang Z."/>
            <person name="Ro D.K."/>
            <person name="Shang Y."/>
            <person name="Huang S."/>
            <person name="Yan J."/>
        </authorList>
    </citation>
    <scope>NUCLEOTIDE SEQUENCE [LARGE SCALE GENOMIC DNA]</scope>
    <source>
        <strain evidence="4">Ta-2019</strain>
    </source>
</reference>
<feature type="coiled-coil region" evidence="2">
    <location>
        <begin position="774"/>
        <end position="808"/>
    </location>
</feature>
<dbReference type="Gene3D" id="3.30.70.1620">
    <property type="match status" value="1"/>
</dbReference>
<feature type="coiled-coil region" evidence="2">
    <location>
        <begin position="155"/>
        <end position="189"/>
    </location>
</feature>
<proteinExistence type="predicted"/>